<evidence type="ECO:0000259" key="2">
    <source>
        <dbReference type="Pfam" id="PF10728"/>
    </source>
</evidence>
<evidence type="ECO:0000259" key="1">
    <source>
        <dbReference type="Pfam" id="PF10727"/>
    </source>
</evidence>
<dbReference type="Pfam" id="PF10728">
    <property type="entry name" value="DUF2520"/>
    <property type="match status" value="1"/>
</dbReference>
<dbReference type="SUPFAM" id="SSF51735">
    <property type="entry name" value="NAD(P)-binding Rossmann-fold domains"/>
    <property type="match status" value="1"/>
</dbReference>
<gene>
    <name evidence="3" type="ORF">DI569_05095</name>
</gene>
<evidence type="ECO:0000313" key="3">
    <source>
        <dbReference type="EMBL" id="PZQ23231.1"/>
    </source>
</evidence>
<dbReference type="Gene3D" id="3.40.50.720">
    <property type="entry name" value="NAD(P)-binding Rossmann-like Domain"/>
    <property type="match status" value="1"/>
</dbReference>
<feature type="domain" description="DUF2520" evidence="2">
    <location>
        <begin position="141"/>
        <end position="265"/>
    </location>
</feature>
<reference evidence="3 4" key="1">
    <citation type="submission" date="2017-08" db="EMBL/GenBank/DDBJ databases">
        <title>Infants hospitalized years apart are colonized by the same room-sourced microbial strains.</title>
        <authorList>
            <person name="Brooks B."/>
            <person name="Olm M.R."/>
            <person name="Firek B.A."/>
            <person name="Baker R."/>
            <person name="Thomas B.C."/>
            <person name="Morowitz M.J."/>
            <person name="Banfield J.F."/>
        </authorList>
    </citation>
    <scope>NUCLEOTIDE SEQUENCE [LARGE SCALE GENOMIC DNA]</scope>
    <source>
        <strain evidence="3">S2_005_003_R2_47</strain>
    </source>
</reference>
<evidence type="ECO:0000313" key="4">
    <source>
        <dbReference type="Proteomes" id="UP000248597"/>
    </source>
</evidence>
<proteinExistence type="predicted"/>
<dbReference type="InterPro" id="IPR019665">
    <property type="entry name" value="OxRdtase/DH_put_Rossmann_dom"/>
</dbReference>
<organism evidence="3 4">
    <name type="scientific">Sphingopyxis macrogoltabida</name>
    <name type="common">Sphingomonas macrogoltabidus</name>
    <dbReference type="NCBI Taxonomy" id="33050"/>
    <lineage>
        <taxon>Bacteria</taxon>
        <taxon>Pseudomonadati</taxon>
        <taxon>Pseudomonadota</taxon>
        <taxon>Alphaproteobacteria</taxon>
        <taxon>Sphingomonadales</taxon>
        <taxon>Sphingomonadaceae</taxon>
        <taxon>Sphingopyxis</taxon>
    </lineage>
</organism>
<dbReference type="InterPro" id="IPR036291">
    <property type="entry name" value="NAD(P)-bd_dom_sf"/>
</dbReference>
<accession>A0A2W5L1L0</accession>
<dbReference type="InterPro" id="IPR037108">
    <property type="entry name" value="TM1727-like_C_sf"/>
</dbReference>
<name>A0A2W5L1L0_SPHMC</name>
<dbReference type="EMBL" id="QFPJ01000008">
    <property type="protein sequence ID" value="PZQ23231.1"/>
    <property type="molecule type" value="Genomic_DNA"/>
</dbReference>
<comment type="caution">
    <text evidence="3">The sequence shown here is derived from an EMBL/GenBank/DDBJ whole genome shotgun (WGS) entry which is preliminary data.</text>
</comment>
<dbReference type="AlphaFoldDB" id="A0A2W5L1L0"/>
<dbReference type="Pfam" id="PF10727">
    <property type="entry name" value="Rossmann-like"/>
    <property type="match status" value="1"/>
</dbReference>
<feature type="domain" description="Putative oxidoreductase/dehydrogenase Rossmann-like" evidence="1">
    <location>
        <begin position="6"/>
        <end position="121"/>
    </location>
</feature>
<dbReference type="Proteomes" id="UP000248597">
    <property type="component" value="Unassembled WGS sequence"/>
</dbReference>
<sequence length="289" mass="29904">MTLFRQIGIIGSGRVAQALALGLAPVSETPALLWGRSPDRARVAARRVSAVAAPTLDHLARACDMIAIAVSDDAVAAVAADLARALPPGSAILVFHVSGRSGTAILAPLQEAGAQTAAIHPAMTFTGDPQAEIGRMTDARFAVTGSSPEAERRARDIVARLGGVSVAISEDRRPLYHAALCHASNHLVTLMAGATHALRQAGADDPAALLAPLVRAALENSLDRGFSALSGPLLRGDDATVEGHLDALARWCPGLLPAYRAMALATLDELGRTEESPLRRALDSTPAVP</sequence>
<dbReference type="PANTHER" id="PTHR40459:SF1">
    <property type="entry name" value="CONSERVED HYPOTHETICAL ALANINE AND LEUCINE RICH PROTEIN"/>
    <property type="match status" value="1"/>
</dbReference>
<dbReference type="InterPro" id="IPR018931">
    <property type="entry name" value="DUF2520"/>
</dbReference>
<protein>
    <submittedName>
        <fullName evidence="3">DUF2520 domain-containing protein</fullName>
    </submittedName>
</protein>
<dbReference type="PANTHER" id="PTHR40459">
    <property type="entry name" value="CONSERVED HYPOTHETICAL ALANINE AND LEUCINE RICH PROTEIN"/>
    <property type="match status" value="1"/>
</dbReference>
<dbReference type="Gene3D" id="1.10.1040.20">
    <property type="entry name" value="ProC-like, C-terminal domain"/>
    <property type="match status" value="1"/>
</dbReference>
<dbReference type="InterPro" id="IPR008927">
    <property type="entry name" value="6-PGluconate_DH-like_C_sf"/>
</dbReference>
<dbReference type="SUPFAM" id="SSF48179">
    <property type="entry name" value="6-phosphogluconate dehydrogenase C-terminal domain-like"/>
    <property type="match status" value="1"/>
</dbReference>